<evidence type="ECO:0000256" key="6">
    <source>
        <dbReference type="ARBA" id="ARBA00022833"/>
    </source>
</evidence>
<evidence type="ECO:0000256" key="2">
    <source>
        <dbReference type="ARBA" id="ARBA00010279"/>
    </source>
</evidence>
<dbReference type="Gene3D" id="3.40.390.10">
    <property type="entry name" value="Collagenase (Catalytic Domain)"/>
    <property type="match status" value="1"/>
</dbReference>
<dbReference type="PANTHER" id="PTHR37016">
    <property type="match status" value="1"/>
</dbReference>
<dbReference type="EMBL" id="JAJVCZ030000012">
    <property type="protein sequence ID" value="KAL0253242.1"/>
    <property type="molecule type" value="Genomic_DNA"/>
</dbReference>
<evidence type="ECO:0000256" key="1">
    <source>
        <dbReference type="ARBA" id="ARBA00001947"/>
    </source>
</evidence>
<reference evidence="9 10" key="1">
    <citation type="submission" date="2024-02" db="EMBL/GenBank/DDBJ databases">
        <title>De novo assembly and annotation of 12 fungi associated with fruit tree decline syndrome in Ontario, Canada.</title>
        <authorList>
            <person name="Sulman M."/>
            <person name="Ellouze W."/>
            <person name="Ilyukhin E."/>
        </authorList>
    </citation>
    <scope>NUCLEOTIDE SEQUENCE [LARGE SCALE GENOMIC DNA]</scope>
    <source>
        <strain evidence="9 10">FDS-637</strain>
    </source>
</reference>
<evidence type="ECO:0000256" key="3">
    <source>
        <dbReference type="ARBA" id="ARBA00022670"/>
    </source>
</evidence>
<dbReference type="GeneID" id="92014299"/>
<evidence type="ECO:0000313" key="10">
    <source>
        <dbReference type="Proteomes" id="UP001430584"/>
    </source>
</evidence>
<comment type="similarity">
    <text evidence="2">Belongs to the peptidase M35 family.</text>
</comment>
<proteinExistence type="inferred from homology"/>
<comment type="cofactor">
    <cofactor evidence="1">
        <name>Zn(2+)</name>
        <dbReference type="ChEBI" id="CHEBI:29105"/>
    </cofactor>
</comment>
<organism evidence="9 10">
    <name type="scientific">Diplodia seriata</name>
    <dbReference type="NCBI Taxonomy" id="420778"/>
    <lineage>
        <taxon>Eukaryota</taxon>
        <taxon>Fungi</taxon>
        <taxon>Dikarya</taxon>
        <taxon>Ascomycota</taxon>
        <taxon>Pezizomycotina</taxon>
        <taxon>Dothideomycetes</taxon>
        <taxon>Dothideomycetes incertae sedis</taxon>
        <taxon>Botryosphaeriales</taxon>
        <taxon>Botryosphaeriaceae</taxon>
        <taxon>Diplodia</taxon>
    </lineage>
</organism>
<keyword evidence="8" id="KW-0732">Signal</keyword>
<keyword evidence="7" id="KW-0482">Metalloprotease</keyword>
<dbReference type="SUPFAM" id="SSF55486">
    <property type="entry name" value="Metalloproteases ('zincins'), catalytic domain"/>
    <property type="match status" value="1"/>
</dbReference>
<evidence type="ECO:0000256" key="7">
    <source>
        <dbReference type="ARBA" id="ARBA00023049"/>
    </source>
</evidence>
<evidence type="ECO:0000313" key="9">
    <source>
        <dbReference type="EMBL" id="KAL0253242.1"/>
    </source>
</evidence>
<feature type="chain" id="PRO_5045949092" description="Lysine-specific metallo-endopeptidase domain-containing protein" evidence="8">
    <location>
        <begin position="21"/>
        <end position="301"/>
    </location>
</feature>
<dbReference type="PANTHER" id="PTHR37016:SF3">
    <property type="entry name" value="NEUTRAL PROTEASE 2-RELATED"/>
    <property type="match status" value="1"/>
</dbReference>
<comment type="caution">
    <text evidence="9">The sequence shown here is derived from an EMBL/GenBank/DDBJ whole genome shotgun (WGS) entry which is preliminary data.</text>
</comment>
<keyword evidence="3" id="KW-0645">Protease</keyword>
<evidence type="ECO:0000256" key="4">
    <source>
        <dbReference type="ARBA" id="ARBA00022723"/>
    </source>
</evidence>
<sequence>MGLTKALTISILALSHFVGALPYGNSSDPTLDARKLYPVKVGPDSSLSKRTLYNVDSIQEDTHKEVLRQALKDAVEIADVVVDKMDKDRHKSKIKDWFGPSDNDEYYDKVRRVLKNLVGENHHHEGADVLGQLIVYPDDYWFVKQFKKNFCDVNNNGKTGTAYYKLRDNQYHGMHYCDKFFTRLNLKDYTDQYLKDDCANMPDHIDTDHIGRKLQGANVLHEVMHFPLVGAAVVNKQIGDGVYGAYNCLKLQSNDEVLLNTKNPVDRTIENADSYVYYAMHIYLEEKCNRDFKLPQDASDN</sequence>
<evidence type="ECO:0000256" key="5">
    <source>
        <dbReference type="ARBA" id="ARBA00022801"/>
    </source>
</evidence>
<dbReference type="InterPro" id="IPR050414">
    <property type="entry name" value="Fungal_M35_metalloproteases"/>
</dbReference>
<name>A0ABR3BXX8_9PEZI</name>
<keyword evidence="4" id="KW-0479">Metal-binding</keyword>
<gene>
    <name evidence="9" type="ORF">SLS55_010214</name>
</gene>
<dbReference type="Proteomes" id="UP001430584">
    <property type="component" value="Unassembled WGS sequence"/>
</dbReference>
<evidence type="ECO:0008006" key="11">
    <source>
        <dbReference type="Google" id="ProtNLM"/>
    </source>
</evidence>
<dbReference type="InterPro" id="IPR024079">
    <property type="entry name" value="MetalloPept_cat_dom_sf"/>
</dbReference>
<keyword evidence="6" id="KW-0862">Zinc</keyword>
<dbReference type="RefSeq" id="XP_066627886.1">
    <property type="nucleotide sequence ID" value="XM_066781603.1"/>
</dbReference>
<protein>
    <recommendedName>
        <fullName evidence="11">Lysine-specific metallo-endopeptidase domain-containing protein</fullName>
    </recommendedName>
</protein>
<keyword evidence="5" id="KW-0378">Hydrolase</keyword>
<accession>A0ABR3BXX8</accession>
<keyword evidence="10" id="KW-1185">Reference proteome</keyword>
<feature type="signal peptide" evidence="8">
    <location>
        <begin position="1"/>
        <end position="20"/>
    </location>
</feature>
<evidence type="ECO:0000256" key="8">
    <source>
        <dbReference type="SAM" id="SignalP"/>
    </source>
</evidence>